<dbReference type="Pfam" id="PF13476">
    <property type="entry name" value="AAA_23"/>
    <property type="match status" value="1"/>
</dbReference>
<evidence type="ECO:0000256" key="2">
    <source>
        <dbReference type="ARBA" id="ARBA00011322"/>
    </source>
</evidence>
<dbReference type="InterPro" id="IPR027417">
    <property type="entry name" value="P-loop_NTPase"/>
</dbReference>
<dbReference type="PANTHER" id="PTHR32114:SF2">
    <property type="entry name" value="ABC TRANSPORTER ABCH.3"/>
    <property type="match status" value="1"/>
</dbReference>
<feature type="coiled-coil region" evidence="4">
    <location>
        <begin position="240"/>
        <end position="274"/>
    </location>
</feature>
<evidence type="ECO:0000256" key="4">
    <source>
        <dbReference type="SAM" id="Coils"/>
    </source>
</evidence>
<sequence>MKPLKVVLHAFGPYKDKVHVDFSRLNEKGLFAITGPTGAGKTTIFDGICFALFGEASGENRNDQTLLRSHFADDDLYTSVELTFELKGNHYNIFRQKGHQKKQNKGITGDKIEFYKIEDEEKVPYCQEFNKTSIVNKKVEELLGINADQFKQIVLLPQGEFRKLLVSDTKEKEEILRKIFRTELFEKVTETLNLARKNIESKFTNLKQKIVIKLEVIEKLLSEKGIEIADDSQINLHIVNEILTEHIVSIIEDLKRLEENEKIQKSQLEVSQQKLFSAEAHNKNIDRLHEVIELLTMLKGQELEIEDKKVKIKLATNAEKVLPIKTELEKLKNSLQVTNDKILIEIESLKETLIKIEKISAEVATLPEEQKKLGSLENQLSNLFALKEDVEQFQNHKVAFHTKSKQILLIENEEKTLQDGLKRENEELNQLKQQLNDLDGVHDQWAKLSLLNKEISLKGGFAKRIFFAKKELEQKRNEYQTKNLDHFKLKEELDRIENEMHQQKAAFLAKDLKDQQQCPVCGSTHHPSLAKFNGTVNEEEAEKLKMQVNQFQTELATIQGEIKSKENSLKIDEQSFFEEHGQFDFTNEGLKALANEFNENESNLKNLTEKKAVFEKINHVIKTKEQLVKDLTVKVTEKTEAMNKFTIELNELKILIVQIESKLPESLRTLEKWQLEKNEIEKNIAILKAKISKIEEEYRNLTEQKTVKETTRTHLEKEVLNLNEEIRTTTILYHEKIAEYEFNGESEFISAIDYIQMIEQYRNDLSMFEENRQRLSTEKELLEKQVQSMEKIDVSELKMKVQEITQHLDAIVNEMIRIQELNKRLSQLKIDLQIYQEDFVKTEQKLAGLTDLYKVTKGDNDKMISFERYVLLDYFEQIIESANIRLDHLSNGQFQLQRKDAVEKGRKQSGLGLEVYDSYTGLARDVKTLSGGEQFNASLCLALGMADIIQAHKGGVSIDTLFIDEGFGSLDDELLSKAIDTLIQLQKSGRLIGVISHVQDVKDAMPAVIEVHKTNKGYSELSILIK</sequence>
<feature type="coiled-coil region" evidence="4">
    <location>
        <begin position="414"/>
        <end position="441"/>
    </location>
</feature>
<dbReference type="SUPFAM" id="SSF52540">
    <property type="entry name" value="P-loop containing nucleoside triphosphate hydrolases"/>
    <property type="match status" value="2"/>
</dbReference>
<evidence type="ECO:0000256" key="1">
    <source>
        <dbReference type="ARBA" id="ARBA00006930"/>
    </source>
</evidence>
<dbReference type="Pfam" id="PF13558">
    <property type="entry name" value="SbcC_Walker_B"/>
    <property type="match status" value="1"/>
</dbReference>
<protein>
    <recommendedName>
        <fullName evidence="3">Nuclease SbcCD subunit C</fullName>
    </recommendedName>
</protein>
<evidence type="ECO:0000313" key="6">
    <source>
        <dbReference type="EMBL" id="ODG93859.1"/>
    </source>
</evidence>
<evidence type="ECO:0000256" key="3">
    <source>
        <dbReference type="ARBA" id="ARBA00013368"/>
    </source>
</evidence>
<dbReference type="RefSeq" id="WP_069032039.1">
    <property type="nucleotide sequence ID" value="NZ_MDKC01000001.1"/>
</dbReference>
<feature type="coiled-coil region" evidence="4">
    <location>
        <begin position="642"/>
        <end position="711"/>
    </location>
</feature>
<comment type="caution">
    <text evidence="6">The sequence shown here is derived from an EMBL/GenBank/DDBJ whole genome shotgun (WGS) entry which is preliminary data.</text>
</comment>
<organism evidence="6 7">
    <name type="scientific">Gottfriedia luciferensis</name>
    <dbReference type="NCBI Taxonomy" id="178774"/>
    <lineage>
        <taxon>Bacteria</taxon>
        <taxon>Bacillati</taxon>
        <taxon>Bacillota</taxon>
        <taxon>Bacilli</taxon>
        <taxon>Bacillales</taxon>
        <taxon>Bacillaceae</taxon>
        <taxon>Gottfriedia</taxon>
    </lineage>
</organism>
<dbReference type="EMBL" id="MDKC01000001">
    <property type="protein sequence ID" value="ODG93859.1"/>
    <property type="molecule type" value="Genomic_DNA"/>
</dbReference>
<feature type="coiled-coil region" evidence="4">
    <location>
        <begin position="758"/>
        <end position="845"/>
    </location>
</feature>
<name>A0ABX2ZWW0_9BACI</name>
<feature type="coiled-coil region" evidence="4">
    <location>
        <begin position="541"/>
        <end position="610"/>
    </location>
</feature>
<feature type="domain" description="Rad50/SbcC-type AAA" evidence="5">
    <location>
        <begin position="5"/>
        <end position="215"/>
    </location>
</feature>
<proteinExistence type="inferred from homology"/>
<feature type="coiled-coil region" evidence="4">
    <location>
        <begin position="479"/>
        <end position="506"/>
    </location>
</feature>
<dbReference type="SUPFAM" id="SSF57997">
    <property type="entry name" value="Tropomyosin"/>
    <property type="match status" value="1"/>
</dbReference>
<gene>
    <name evidence="6" type="ORF">BED47_01425</name>
</gene>
<comment type="subunit">
    <text evidence="2">Heterodimer of SbcC and SbcD.</text>
</comment>
<evidence type="ECO:0000259" key="5">
    <source>
        <dbReference type="Pfam" id="PF13476"/>
    </source>
</evidence>
<evidence type="ECO:0000313" key="7">
    <source>
        <dbReference type="Proteomes" id="UP000094580"/>
    </source>
</evidence>
<accession>A0ABX2ZWW0</accession>
<dbReference type="PANTHER" id="PTHR32114">
    <property type="entry name" value="ABC TRANSPORTER ABCH.3"/>
    <property type="match status" value="1"/>
</dbReference>
<dbReference type="InterPro" id="IPR038729">
    <property type="entry name" value="Rad50/SbcC_AAA"/>
</dbReference>
<reference evidence="6 7" key="1">
    <citation type="submission" date="2016-07" db="EMBL/GenBank/DDBJ databases">
        <authorList>
            <person name="Townsley L."/>
            <person name="Shank E.A."/>
        </authorList>
    </citation>
    <scope>NUCLEOTIDE SEQUENCE [LARGE SCALE GENOMIC DNA]</scope>
    <source>
        <strain evidence="6 7">CH01</strain>
    </source>
</reference>
<keyword evidence="7" id="KW-1185">Reference proteome</keyword>
<dbReference type="Proteomes" id="UP000094580">
    <property type="component" value="Unassembled WGS sequence"/>
</dbReference>
<comment type="similarity">
    <text evidence="1">Belongs to the SMC family. SbcC subfamily.</text>
</comment>
<keyword evidence="4" id="KW-0175">Coiled coil</keyword>
<dbReference type="Gene3D" id="3.40.50.300">
    <property type="entry name" value="P-loop containing nucleotide triphosphate hydrolases"/>
    <property type="match status" value="2"/>
</dbReference>